<protein>
    <submittedName>
        <fullName evidence="2">Uncharacterized protein</fullName>
    </submittedName>
</protein>
<dbReference type="STRING" id="1205910.B005_5198"/>
<evidence type="ECO:0000313" key="2">
    <source>
        <dbReference type="EMBL" id="AFR07597.1"/>
    </source>
</evidence>
<dbReference type="KEGG" id="nal:B005_5198"/>
<sequence length="69" mass="7264">MSGGRRPPDGPGASSHGLLVHPYRSIDIHTRFPAAAVHMTRSGARAFRNMTPSEVKAGPARVEDRGGAS</sequence>
<proteinExistence type="predicted"/>
<evidence type="ECO:0000256" key="1">
    <source>
        <dbReference type="SAM" id="MobiDB-lite"/>
    </source>
</evidence>
<gene>
    <name evidence="2" type="ordered locus">B005_5198</name>
</gene>
<dbReference type="EMBL" id="CP003788">
    <property type="protein sequence ID" value="AFR07597.1"/>
    <property type="molecule type" value="Genomic_DNA"/>
</dbReference>
<reference evidence="3" key="2">
    <citation type="submission" date="2012-08" db="EMBL/GenBank/DDBJ databases">
        <title>Whole-genome sequence of Nocardiopsis alba strain ATCC BAA-2165 associated with honeybees.</title>
        <authorList>
            <person name="Qiao J."/>
            <person name="Chen L."/>
            <person name="Li Y."/>
            <person name="Wang J."/>
            <person name="Zhang W."/>
            <person name="Chen S."/>
        </authorList>
    </citation>
    <scope>NUCLEOTIDE SEQUENCE [LARGE SCALE GENOMIC DNA]</scope>
    <source>
        <strain evidence="3">ATCC BAA-2165 / BE74</strain>
    </source>
</reference>
<accession>J7LAW1</accession>
<dbReference type="Proteomes" id="UP000003779">
    <property type="component" value="Chromosome"/>
</dbReference>
<dbReference type="HOGENOM" id="CLU_2771719_0_0_11"/>
<dbReference type="AlphaFoldDB" id="J7LAW1"/>
<organism evidence="2 3">
    <name type="scientific">Nocardiopsis alba (strain ATCC BAA-2165 / BE74)</name>
    <dbReference type="NCBI Taxonomy" id="1205910"/>
    <lineage>
        <taxon>Bacteria</taxon>
        <taxon>Bacillati</taxon>
        <taxon>Actinomycetota</taxon>
        <taxon>Actinomycetes</taxon>
        <taxon>Streptosporangiales</taxon>
        <taxon>Nocardiopsidaceae</taxon>
        <taxon>Nocardiopsis</taxon>
    </lineage>
</organism>
<feature type="region of interest" description="Disordered" evidence="1">
    <location>
        <begin position="48"/>
        <end position="69"/>
    </location>
</feature>
<evidence type="ECO:0000313" key="3">
    <source>
        <dbReference type="Proteomes" id="UP000003779"/>
    </source>
</evidence>
<name>J7LAW1_NOCAA</name>
<reference evidence="2 3" key="1">
    <citation type="journal article" date="2012" name="J. Bacteriol.">
        <title>Whole-Genome Sequence of Nocardiopsis alba Strain ATCC BAA-2165, Associated with Honeybees.</title>
        <authorList>
            <person name="Qiao J."/>
            <person name="Chen L."/>
            <person name="Li Y."/>
            <person name="Wang J."/>
            <person name="Zhang W."/>
            <person name="Chen S."/>
        </authorList>
    </citation>
    <scope>NUCLEOTIDE SEQUENCE [LARGE SCALE GENOMIC DNA]</scope>
    <source>
        <strain evidence="3">ATCC BAA-2165 / BE74</strain>
    </source>
</reference>